<keyword evidence="1" id="KW-0472">Membrane</keyword>
<accession>A0A7C5VIQ0</accession>
<keyword evidence="1" id="KW-0812">Transmembrane</keyword>
<evidence type="ECO:0000313" key="2">
    <source>
        <dbReference type="EMBL" id="HHM68491.1"/>
    </source>
</evidence>
<gene>
    <name evidence="2" type="ORF">ENM28_07300</name>
</gene>
<proteinExistence type="predicted"/>
<name>A0A7C5VIQ0_9DEIN</name>
<protein>
    <submittedName>
        <fullName evidence="2">Uncharacterized protein</fullName>
    </submittedName>
</protein>
<comment type="caution">
    <text evidence="2">The sequence shown here is derived from an EMBL/GenBank/DDBJ whole genome shotgun (WGS) entry which is preliminary data.</text>
</comment>
<organism evidence="2">
    <name type="scientific">Thermus caliditerrae</name>
    <dbReference type="NCBI Taxonomy" id="1330700"/>
    <lineage>
        <taxon>Bacteria</taxon>
        <taxon>Thermotogati</taxon>
        <taxon>Deinococcota</taxon>
        <taxon>Deinococci</taxon>
        <taxon>Thermales</taxon>
        <taxon>Thermaceae</taxon>
        <taxon>Thermus</taxon>
    </lineage>
</organism>
<sequence length="110" mass="12182">MMQATNAVLGPEEEELLEAPDMDPKTVFDLPSLVLVGGLSLMVAVAASYRFGTLAGLILFLALSYNGVKMYRVLANRFPPGYWMDKVSWIRTKPFYYPGKAKPRAPLVAK</sequence>
<dbReference type="EMBL" id="DRXE01000259">
    <property type="protein sequence ID" value="HHM68491.1"/>
    <property type="molecule type" value="Genomic_DNA"/>
</dbReference>
<dbReference type="AlphaFoldDB" id="A0A7C5VIQ0"/>
<feature type="transmembrane region" description="Helical" evidence="1">
    <location>
        <begin position="33"/>
        <end position="63"/>
    </location>
</feature>
<keyword evidence="1" id="KW-1133">Transmembrane helix</keyword>
<evidence type="ECO:0000256" key="1">
    <source>
        <dbReference type="SAM" id="Phobius"/>
    </source>
</evidence>
<reference evidence="2" key="1">
    <citation type="journal article" date="2020" name="mSystems">
        <title>Genome- and Community-Level Interaction Insights into Carbon Utilization and Element Cycling Functions of Hydrothermarchaeota in Hydrothermal Sediment.</title>
        <authorList>
            <person name="Zhou Z."/>
            <person name="Liu Y."/>
            <person name="Xu W."/>
            <person name="Pan J."/>
            <person name="Luo Z.H."/>
            <person name="Li M."/>
        </authorList>
    </citation>
    <scope>NUCLEOTIDE SEQUENCE [LARGE SCALE GENOMIC DNA]</scope>
    <source>
        <strain evidence="2">SpSt-1071</strain>
    </source>
</reference>